<keyword evidence="3 4" id="KW-0238">DNA-binding</keyword>
<keyword evidence="2" id="KW-0902">Two-component regulatory system</keyword>
<dbReference type="STRING" id="1196353.SAMN05444921_101180"/>
<dbReference type="AlphaFoldDB" id="A0A1G9MN51"/>
<evidence type="ECO:0000256" key="5">
    <source>
        <dbReference type="SAM" id="MobiDB-lite"/>
    </source>
</evidence>
<dbReference type="EMBL" id="FNHI01000001">
    <property type="protein sequence ID" value="SDL75451.1"/>
    <property type="molecule type" value="Genomic_DNA"/>
</dbReference>
<dbReference type="PROSITE" id="PS51755">
    <property type="entry name" value="OMPR_PHOB"/>
    <property type="match status" value="1"/>
</dbReference>
<dbReference type="InterPro" id="IPR016032">
    <property type="entry name" value="Sig_transdc_resp-reg_C-effctor"/>
</dbReference>
<feature type="domain" description="OmpR/PhoB-type" evidence="6">
    <location>
        <begin position="1"/>
        <end position="91"/>
    </location>
</feature>
<dbReference type="PANTHER" id="PTHR47691:SF3">
    <property type="entry name" value="HTH-TYPE TRANSCRIPTIONAL REGULATOR RV0890C-RELATED"/>
    <property type="match status" value="1"/>
</dbReference>
<dbReference type="Gene3D" id="3.40.50.300">
    <property type="entry name" value="P-loop containing nucleotide triphosphate hydrolases"/>
    <property type="match status" value="1"/>
</dbReference>
<dbReference type="InterPro" id="IPR027417">
    <property type="entry name" value="P-loop_NTPase"/>
</dbReference>
<dbReference type="GeneID" id="40827517"/>
<dbReference type="GO" id="GO:0003677">
    <property type="term" value="F:DNA binding"/>
    <property type="evidence" value="ECO:0007669"/>
    <property type="project" value="UniProtKB-UniRule"/>
</dbReference>
<sequence>MRFDVLGPVEMRRADGAAVPVGGPRVRGLLALLLLGAGQVVRTERLIDGLYGDRPPRHATRALQSQVWRLRHALDGDAELEFHQSGYRLAVEPESVDAHRFEQLAAAGRRALDSGESARATEALDEALSLWHGAALSGVTDTPFLAAQAARLEELRFTALEDRADAELLAGRCHGLVAELRERICAGPLRERPRGQLMRALHASGRTAEALALYEETRRVLAAELGTEPGAELRAVHLAVLRDEPADTPPPVAPRAHGTPPPRSRPDPVPAAPGAPSAGARRPPAPTAPTAPTAPGPARRHRLPAPLTSFVGRDEPVRRLGDLLDEVRLVTLTGPGGSGKTRLAIETATRRDEDVYLVELAGQAPATDVPRAVLDALGIHDAPVLPVAPAGRRRAGSPVTERLVSALADRRSLLVLDNCEHVVEDVSRLAQELLDGCPGLTVLVTSREALGITGETLLAVTPLEVPPDDRGTDPERALRYAAVRLFSDRARAVRSGFALDADTVRPVLKICRALDGLPLAIELAAARLRSLPLGELAARLDDRFALLSRGSRTAPPRHRTLSAVVDWSWDLLDEEERILARRLSVFPAGATQAAAERVCGPFSGSTLDLLSSLSDKSFVTATGEAEPRYRMLETVRAYCARRLAEAGETEWIRRAHAAHVTEFAEAAAPHLRDAAQLDWLSRLTAVHDDIVAALHWSTRADPARALRLAAALWSYWWLRGPAGEGAERMRDVLVSAGTTPPPDLAAQYVICVAGTVLSMRPTPDLHSHLRAAVALGDGLDPDGAHPLVALIRPVVALATGDHDAELPPFPHTGRAEPNAPDGDPALRAAMHQLLGMLHQGRGRPDRAERWFTVALDGFRASGDRLGAIQVLPELARIAGWNGRHERAVAFVDEALALAVQLGSTTNEAYLLGRRAAERRSVGDLAGAETDSAAAGRLARAADAPELVAAAQHHAGETARLRGDHASARRALESALRGCGGTWLGEEIRVRTLTALGRVSQAEGDQGGARERHGRALDVVLVGWDLATIADTADGLAGVLVADSPVTAATVLGASTALRGVRATDQDTVLAVRDARRHLGARAFRQAYGAGSALSRQEGLALLARALSEIRE</sequence>
<dbReference type="GO" id="GO:0006355">
    <property type="term" value="P:regulation of DNA-templated transcription"/>
    <property type="evidence" value="ECO:0007669"/>
    <property type="project" value="InterPro"/>
</dbReference>
<dbReference type="InterPro" id="IPR036388">
    <property type="entry name" value="WH-like_DNA-bd_sf"/>
</dbReference>
<dbReference type="OrthoDB" id="499349at2"/>
<dbReference type="GO" id="GO:0016887">
    <property type="term" value="F:ATP hydrolysis activity"/>
    <property type="evidence" value="ECO:0007669"/>
    <property type="project" value="InterPro"/>
</dbReference>
<dbReference type="Proteomes" id="UP000199063">
    <property type="component" value="Unassembled WGS sequence"/>
</dbReference>
<dbReference type="Pfam" id="PF25872">
    <property type="entry name" value="HTH_77"/>
    <property type="match status" value="1"/>
</dbReference>
<dbReference type="Pfam" id="PF03704">
    <property type="entry name" value="BTAD"/>
    <property type="match status" value="1"/>
</dbReference>
<dbReference type="Gene3D" id="1.25.40.10">
    <property type="entry name" value="Tetratricopeptide repeat domain"/>
    <property type="match status" value="2"/>
</dbReference>
<dbReference type="InterPro" id="IPR011990">
    <property type="entry name" value="TPR-like_helical_dom_sf"/>
</dbReference>
<dbReference type="SUPFAM" id="SSF46894">
    <property type="entry name" value="C-terminal effector domain of the bipartite response regulators"/>
    <property type="match status" value="1"/>
</dbReference>
<protein>
    <submittedName>
        <fullName evidence="7">Predicted ATPase</fullName>
    </submittedName>
</protein>
<dbReference type="SUPFAM" id="SSF52540">
    <property type="entry name" value="P-loop containing nucleoside triphosphate hydrolases"/>
    <property type="match status" value="1"/>
</dbReference>
<accession>A0A1G9MN51</accession>
<name>A0A1G9MN51_9ACTN</name>
<proteinExistence type="inferred from homology"/>
<evidence type="ECO:0000256" key="3">
    <source>
        <dbReference type="ARBA" id="ARBA00023125"/>
    </source>
</evidence>
<dbReference type="Gene3D" id="1.10.10.10">
    <property type="entry name" value="Winged helix-like DNA-binding domain superfamily/Winged helix DNA-binding domain"/>
    <property type="match status" value="1"/>
</dbReference>
<evidence type="ECO:0000256" key="4">
    <source>
        <dbReference type="PROSITE-ProRule" id="PRU01091"/>
    </source>
</evidence>
<feature type="region of interest" description="Disordered" evidence="5">
    <location>
        <begin position="244"/>
        <end position="304"/>
    </location>
</feature>
<dbReference type="InterPro" id="IPR058852">
    <property type="entry name" value="HTH_77"/>
</dbReference>
<dbReference type="GO" id="GO:0000160">
    <property type="term" value="P:phosphorelay signal transduction system"/>
    <property type="evidence" value="ECO:0007669"/>
    <property type="project" value="UniProtKB-KW"/>
</dbReference>
<feature type="DNA-binding region" description="OmpR/PhoB-type" evidence="4">
    <location>
        <begin position="1"/>
        <end position="91"/>
    </location>
</feature>
<evidence type="ECO:0000259" key="6">
    <source>
        <dbReference type="PROSITE" id="PS51755"/>
    </source>
</evidence>
<dbReference type="PANTHER" id="PTHR47691">
    <property type="entry name" value="REGULATOR-RELATED"/>
    <property type="match status" value="1"/>
</dbReference>
<dbReference type="RefSeq" id="WP_093651814.1">
    <property type="nucleotide sequence ID" value="NZ_FNHI01000001.1"/>
</dbReference>
<dbReference type="Pfam" id="PF13401">
    <property type="entry name" value="AAA_22"/>
    <property type="match status" value="1"/>
</dbReference>
<evidence type="ECO:0000313" key="7">
    <source>
        <dbReference type="EMBL" id="SDL75451.1"/>
    </source>
</evidence>
<dbReference type="InterPro" id="IPR049945">
    <property type="entry name" value="AAA_22"/>
</dbReference>
<evidence type="ECO:0000256" key="2">
    <source>
        <dbReference type="ARBA" id="ARBA00023012"/>
    </source>
</evidence>
<keyword evidence="8" id="KW-1185">Reference proteome</keyword>
<reference evidence="8" key="1">
    <citation type="submission" date="2016-10" db="EMBL/GenBank/DDBJ databases">
        <authorList>
            <person name="Varghese N."/>
            <person name="Submissions S."/>
        </authorList>
    </citation>
    <scope>NUCLEOTIDE SEQUENCE [LARGE SCALE GENOMIC DNA]</scope>
    <source>
        <strain evidence="8">CGMCC 4.7042</strain>
    </source>
</reference>
<feature type="compositionally biased region" description="Pro residues" evidence="5">
    <location>
        <begin position="283"/>
        <end position="295"/>
    </location>
</feature>
<dbReference type="SUPFAM" id="SSF48452">
    <property type="entry name" value="TPR-like"/>
    <property type="match status" value="2"/>
</dbReference>
<dbReference type="CDD" id="cd15831">
    <property type="entry name" value="BTAD"/>
    <property type="match status" value="1"/>
</dbReference>
<dbReference type="InterPro" id="IPR001867">
    <property type="entry name" value="OmpR/PhoB-type_DNA-bd"/>
</dbReference>
<gene>
    <name evidence="7" type="ORF">SAMN05444921_101180</name>
</gene>
<dbReference type="SMART" id="SM01043">
    <property type="entry name" value="BTAD"/>
    <property type="match status" value="1"/>
</dbReference>
<dbReference type="SMART" id="SM00862">
    <property type="entry name" value="Trans_reg_C"/>
    <property type="match status" value="1"/>
</dbReference>
<evidence type="ECO:0000313" key="8">
    <source>
        <dbReference type="Proteomes" id="UP000199063"/>
    </source>
</evidence>
<evidence type="ECO:0000256" key="1">
    <source>
        <dbReference type="ARBA" id="ARBA00005820"/>
    </source>
</evidence>
<feature type="compositionally biased region" description="Pro residues" evidence="5">
    <location>
        <begin position="247"/>
        <end position="273"/>
    </location>
</feature>
<comment type="similarity">
    <text evidence="1">Belongs to the AfsR/DnrI/RedD regulatory family.</text>
</comment>
<organism evidence="7 8">
    <name type="scientific">Streptomyces wuyuanensis</name>
    <dbReference type="NCBI Taxonomy" id="1196353"/>
    <lineage>
        <taxon>Bacteria</taxon>
        <taxon>Bacillati</taxon>
        <taxon>Actinomycetota</taxon>
        <taxon>Actinomycetes</taxon>
        <taxon>Kitasatosporales</taxon>
        <taxon>Streptomycetaceae</taxon>
        <taxon>Streptomyces</taxon>
    </lineage>
</organism>
<dbReference type="InterPro" id="IPR005158">
    <property type="entry name" value="BTAD"/>
</dbReference>
<dbReference type="PRINTS" id="PR00364">
    <property type="entry name" value="DISEASERSIST"/>
</dbReference>